<evidence type="ECO:0000256" key="2">
    <source>
        <dbReference type="ARBA" id="ARBA00022917"/>
    </source>
</evidence>
<dbReference type="SUPFAM" id="SSF55194">
    <property type="entry name" value="Ribosome recycling factor, RRF"/>
    <property type="match status" value="1"/>
</dbReference>
<dbReference type="EMBL" id="HBIU01021936">
    <property type="protein sequence ID" value="CAE0631556.1"/>
    <property type="molecule type" value="Transcribed_RNA"/>
</dbReference>
<proteinExistence type="inferred from homology"/>
<dbReference type="FunFam" id="3.30.1360.40:FF:000001">
    <property type="entry name" value="Ribosome-recycling factor"/>
    <property type="match status" value="1"/>
</dbReference>
<evidence type="ECO:0000259" key="4">
    <source>
        <dbReference type="Pfam" id="PF01765"/>
    </source>
</evidence>
<dbReference type="GO" id="GO:0005739">
    <property type="term" value="C:mitochondrion"/>
    <property type="evidence" value="ECO:0007669"/>
    <property type="project" value="TreeGrafter"/>
</dbReference>
<accession>A0A6V1LRG3</accession>
<dbReference type="GO" id="GO:0006412">
    <property type="term" value="P:translation"/>
    <property type="evidence" value="ECO:0007669"/>
    <property type="project" value="UniProtKB-KW"/>
</dbReference>
<dbReference type="InterPro" id="IPR036191">
    <property type="entry name" value="RRF_sf"/>
</dbReference>
<feature type="compositionally biased region" description="Basic and acidic residues" evidence="3">
    <location>
        <begin position="208"/>
        <end position="217"/>
    </location>
</feature>
<keyword evidence="2" id="KW-0648">Protein biosynthesis</keyword>
<dbReference type="Gene3D" id="3.30.1360.40">
    <property type="match status" value="1"/>
</dbReference>
<evidence type="ECO:0000313" key="5">
    <source>
        <dbReference type="EMBL" id="CAE0631556.1"/>
    </source>
</evidence>
<dbReference type="PANTHER" id="PTHR20982">
    <property type="entry name" value="RIBOSOME RECYCLING FACTOR"/>
    <property type="match status" value="1"/>
</dbReference>
<dbReference type="AlphaFoldDB" id="A0A6V1LRG3"/>
<sequence length="276" mass="29716">MLSRVSTRAPVFFYSFYSRVGTAMDKKTPSIGSLYFLPFAPTTMMHGWNANNHNQCIISRGFAKKKGGKAGKQGAAAGPDGRDGDTAAPEAAEGADLEQVDQKMGRYIQALDKDLRTLRAGRADPAMFDHLQVDAYGQSAPLSAVADVAPRGPQLLVVNVYDPQLKGAVDTAIRECGMGLNPQALEGGALSVPVPKTSKEKREKLARMAKQQGEKTKQNVRNARRSAIDETKKAGLPEDESKRLVKEIDALCDAKLKAVSDLIDGKQKELLNASSS</sequence>
<feature type="domain" description="Ribosome recycling factor" evidence="4">
    <location>
        <begin position="111"/>
        <end position="271"/>
    </location>
</feature>
<evidence type="ECO:0000256" key="3">
    <source>
        <dbReference type="SAM" id="MobiDB-lite"/>
    </source>
</evidence>
<dbReference type="PANTHER" id="PTHR20982:SF3">
    <property type="entry name" value="MITOCHONDRIAL RIBOSOME RECYCLING FACTOR PSEUDO 1"/>
    <property type="match status" value="1"/>
</dbReference>
<evidence type="ECO:0000256" key="1">
    <source>
        <dbReference type="ARBA" id="ARBA00005912"/>
    </source>
</evidence>
<gene>
    <name evidence="5" type="ORF">HAKA00212_LOCUS10261</name>
    <name evidence="6" type="ORF">HAKA00212_LOCUS10262</name>
</gene>
<feature type="region of interest" description="Disordered" evidence="3">
    <location>
        <begin position="65"/>
        <end position="95"/>
    </location>
</feature>
<dbReference type="InterPro" id="IPR002661">
    <property type="entry name" value="Ribosome_recyc_fac"/>
</dbReference>
<dbReference type="Pfam" id="PF01765">
    <property type="entry name" value="RRF"/>
    <property type="match status" value="1"/>
</dbReference>
<dbReference type="Gene3D" id="1.10.132.20">
    <property type="entry name" value="Ribosome-recycling factor"/>
    <property type="match status" value="1"/>
</dbReference>
<protein>
    <recommendedName>
        <fullName evidence="4">Ribosome recycling factor domain-containing protein</fullName>
    </recommendedName>
</protein>
<dbReference type="GO" id="GO:0043023">
    <property type="term" value="F:ribosomal large subunit binding"/>
    <property type="evidence" value="ECO:0007669"/>
    <property type="project" value="TreeGrafter"/>
</dbReference>
<dbReference type="EMBL" id="HBIU01021937">
    <property type="protein sequence ID" value="CAE0631557.1"/>
    <property type="molecule type" value="Transcribed_RNA"/>
</dbReference>
<feature type="region of interest" description="Disordered" evidence="3">
    <location>
        <begin position="208"/>
        <end position="240"/>
    </location>
</feature>
<organism evidence="6">
    <name type="scientific">Heterosigma akashiwo</name>
    <name type="common">Chromophytic alga</name>
    <name type="synonym">Heterosigma carterae</name>
    <dbReference type="NCBI Taxonomy" id="2829"/>
    <lineage>
        <taxon>Eukaryota</taxon>
        <taxon>Sar</taxon>
        <taxon>Stramenopiles</taxon>
        <taxon>Ochrophyta</taxon>
        <taxon>Raphidophyceae</taxon>
        <taxon>Chattonellales</taxon>
        <taxon>Chattonellaceae</taxon>
        <taxon>Heterosigma</taxon>
    </lineage>
</organism>
<dbReference type="InterPro" id="IPR023584">
    <property type="entry name" value="Ribosome_recyc_fac_dom"/>
</dbReference>
<comment type="similarity">
    <text evidence="1">Belongs to the RRF family.</text>
</comment>
<reference evidence="6" key="1">
    <citation type="submission" date="2021-01" db="EMBL/GenBank/DDBJ databases">
        <authorList>
            <person name="Corre E."/>
            <person name="Pelletier E."/>
            <person name="Niang G."/>
            <person name="Scheremetjew M."/>
            <person name="Finn R."/>
            <person name="Kale V."/>
            <person name="Holt S."/>
            <person name="Cochrane G."/>
            <person name="Meng A."/>
            <person name="Brown T."/>
            <person name="Cohen L."/>
        </authorList>
    </citation>
    <scope>NUCLEOTIDE SEQUENCE</scope>
    <source>
        <strain evidence="6">CCMP3107</strain>
    </source>
</reference>
<name>A0A6V1LRG3_HETAK</name>
<feature type="compositionally biased region" description="Basic and acidic residues" evidence="3">
    <location>
        <begin position="226"/>
        <end position="240"/>
    </location>
</feature>
<evidence type="ECO:0000313" key="6">
    <source>
        <dbReference type="EMBL" id="CAE0631557.1"/>
    </source>
</evidence>